<gene>
    <name evidence="1" type="ORF">SAMN05443574_103341</name>
</gene>
<proteinExistence type="predicted"/>
<name>A0A1H2TRW5_HALVA</name>
<dbReference type="AlphaFoldDB" id="A0A1H2TRW5"/>
<dbReference type="Proteomes" id="UP000182573">
    <property type="component" value="Unassembled WGS sequence"/>
</dbReference>
<sequence>MRKTNIQVGDKIEDKLTGDIYEIIDKEEKESFMSKGTKTYFTVKINGRREKERMADFFKKDRYLRK</sequence>
<evidence type="ECO:0000313" key="2">
    <source>
        <dbReference type="Proteomes" id="UP000182573"/>
    </source>
</evidence>
<dbReference type="RefSeq" id="WP_004515172.1">
    <property type="nucleotide sequence ID" value="NZ_FNOF01000003.1"/>
</dbReference>
<protein>
    <submittedName>
        <fullName evidence="1">Uncharacterized protein</fullName>
    </submittedName>
</protein>
<accession>A0A1H2TRW5</accession>
<reference evidence="1 2" key="1">
    <citation type="submission" date="2016-10" db="EMBL/GenBank/DDBJ databases">
        <authorList>
            <person name="de Groot N.N."/>
        </authorList>
    </citation>
    <scope>NUCLEOTIDE SEQUENCE [LARGE SCALE GENOMIC DNA]</scope>
    <source>
        <strain evidence="1 2">DSM 3756</strain>
    </source>
</reference>
<evidence type="ECO:0000313" key="1">
    <source>
        <dbReference type="EMBL" id="SDW46004.1"/>
    </source>
</evidence>
<organism evidence="1 2">
    <name type="scientific">Haloarcula vallismortis</name>
    <name type="common">Halobacterium vallismortis</name>
    <dbReference type="NCBI Taxonomy" id="28442"/>
    <lineage>
        <taxon>Archaea</taxon>
        <taxon>Methanobacteriati</taxon>
        <taxon>Methanobacteriota</taxon>
        <taxon>Stenosarchaea group</taxon>
        <taxon>Halobacteria</taxon>
        <taxon>Halobacteriales</taxon>
        <taxon>Haloarculaceae</taxon>
        <taxon>Haloarcula</taxon>
    </lineage>
</organism>
<dbReference type="EMBL" id="FNOF01000003">
    <property type="protein sequence ID" value="SDW46004.1"/>
    <property type="molecule type" value="Genomic_DNA"/>
</dbReference>